<organism evidence="2 3">
    <name type="scientific">Lolium multiflorum</name>
    <name type="common">Italian ryegrass</name>
    <name type="synonym">Lolium perenne subsp. multiflorum</name>
    <dbReference type="NCBI Taxonomy" id="4521"/>
    <lineage>
        <taxon>Eukaryota</taxon>
        <taxon>Viridiplantae</taxon>
        <taxon>Streptophyta</taxon>
        <taxon>Embryophyta</taxon>
        <taxon>Tracheophyta</taxon>
        <taxon>Spermatophyta</taxon>
        <taxon>Magnoliopsida</taxon>
        <taxon>Liliopsida</taxon>
        <taxon>Poales</taxon>
        <taxon>Poaceae</taxon>
        <taxon>BOP clade</taxon>
        <taxon>Pooideae</taxon>
        <taxon>Poodae</taxon>
        <taxon>Poeae</taxon>
        <taxon>Poeae Chloroplast Group 2 (Poeae type)</taxon>
        <taxon>Loliodinae</taxon>
        <taxon>Loliinae</taxon>
        <taxon>Lolium</taxon>
    </lineage>
</organism>
<name>A0AAD8WBT1_LOLMU</name>
<gene>
    <name evidence="2" type="ORF">QYE76_068521</name>
</gene>
<dbReference type="PANTHER" id="PTHR31798">
    <property type="entry name" value="HYDROXYPROLINE-RICH GLYCOPROTEIN-LIKE"/>
    <property type="match status" value="1"/>
</dbReference>
<feature type="region of interest" description="Disordered" evidence="1">
    <location>
        <begin position="286"/>
        <end position="344"/>
    </location>
</feature>
<dbReference type="Proteomes" id="UP001231189">
    <property type="component" value="Unassembled WGS sequence"/>
</dbReference>
<dbReference type="PANTHER" id="PTHR31798:SF5">
    <property type="entry name" value="HYDROXYPROLINE-RICH GLYCOPROTEIN FAMILY PROTEIN"/>
    <property type="match status" value="1"/>
</dbReference>
<dbReference type="EMBL" id="JAUUTY010000004">
    <property type="protein sequence ID" value="KAK1650716.1"/>
    <property type="molecule type" value="Genomic_DNA"/>
</dbReference>
<evidence type="ECO:0000313" key="2">
    <source>
        <dbReference type="EMBL" id="KAK1650716.1"/>
    </source>
</evidence>
<proteinExistence type="predicted"/>
<dbReference type="InterPro" id="IPR040420">
    <property type="entry name" value="At1g76660-like"/>
</dbReference>
<reference evidence="2" key="1">
    <citation type="submission" date="2023-07" db="EMBL/GenBank/DDBJ databases">
        <title>A chromosome-level genome assembly of Lolium multiflorum.</title>
        <authorList>
            <person name="Chen Y."/>
            <person name="Copetti D."/>
            <person name="Kolliker R."/>
            <person name="Studer B."/>
        </authorList>
    </citation>
    <scope>NUCLEOTIDE SEQUENCE</scope>
    <source>
        <strain evidence="2">02402/16</strain>
        <tissue evidence="2">Leaf</tissue>
    </source>
</reference>
<feature type="region of interest" description="Disordered" evidence="1">
    <location>
        <begin position="165"/>
        <end position="222"/>
    </location>
</feature>
<protein>
    <submittedName>
        <fullName evidence="2">Uncharacterized protein</fullName>
    </submittedName>
</protein>
<sequence length="344" mass="36091">MQAGDESVHTVNAAAVVLAAAARSSTGLQRNHHQHLQLHEHASAGTKKRWWSWLTKPNLACFRPHVVGHPRRIANAGDTSPQPATTHTTASASAYVHHAPPVHPVFAFVVPPSSPASSLFASESPSPVLLLNASTASSPGMFAVGPYAHGPQQLVSPPVLYSAFTTEPSTAPRTPPATTSQRRRQENGGIQGHTPDAAHATSPSSPEVPFARFLSPSPSSSMAVGEAGLFHAHQLQPGSPNPLGSSSPQLFRKKLHRRNEGSLLDGHIPMATGGGELDLDVLSGARDEGHGGGVMDQDDDEVPKSGEFVFGNADNGGAAPAEDTDGEDRKSWQFFPMAEQGMSA</sequence>
<dbReference type="AlphaFoldDB" id="A0AAD8WBT1"/>
<evidence type="ECO:0000313" key="3">
    <source>
        <dbReference type="Proteomes" id="UP001231189"/>
    </source>
</evidence>
<feature type="compositionally biased region" description="Low complexity" evidence="1">
    <location>
        <begin position="168"/>
        <end position="180"/>
    </location>
</feature>
<evidence type="ECO:0000256" key="1">
    <source>
        <dbReference type="SAM" id="MobiDB-lite"/>
    </source>
</evidence>
<comment type="caution">
    <text evidence="2">The sequence shown here is derived from an EMBL/GenBank/DDBJ whole genome shotgun (WGS) entry which is preliminary data.</text>
</comment>
<keyword evidence="3" id="KW-1185">Reference proteome</keyword>
<accession>A0AAD8WBT1</accession>